<evidence type="ECO:0000256" key="1">
    <source>
        <dbReference type="SAM" id="Coils"/>
    </source>
</evidence>
<feature type="coiled-coil region" evidence="1">
    <location>
        <begin position="273"/>
        <end position="340"/>
    </location>
</feature>
<dbReference type="VEuPathDB" id="FungiDB:GLRG_00325"/>
<feature type="region of interest" description="Disordered" evidence="2">
    <location>
        <begin position="447"/>
        <end position="477"/>
    </location>
</feature>
<dbReference type="eggNOG" id="ENOG502T4UP">
    <property type="taxonomic scope" value="Eukaryota"/>
</dbReference>
<evidence type="ECO:0000313" key="4">
    <source>
        <dbReference type="Proteomes" id="UP000008782"/>
    </source>
</evidence>
<dbReference type="HOGENOM" id="CLU_541859_0_0_1"/>
<accession>E3Q280</accession>
<dbReference type="EMBL" id="GG697331">
    <property type="protein sequence ID" value="EFQ25181.1"/>
    <property type="molecule type" value="Genomic_DNA"/>
</dbReference>
<sequence>MWPNQCFQMMEDNEASNALLTQAADRLDAATNALMKEKDEFALAKEQLLEKGTQFASINVELEKAMAAVEQLVAIQCNNFANYDNSLNITPTSGAFSGMGIFDPQEIASFQMELDKEKDELEAVKIALNDAFSDINLVQEEPDVNQNGAKGDGQYVLEQKIPASDYTNTNGTIDTQAKEREELKASIIEELKKELKTQLKAEIKNKLKNKLKAKLKADIMTELKADIMTELKAELKGELIKHMKSNIKHEFIKHEIKDAVSHEIAGCINPSLVSEIYKEMREALKRINDREEELETSFDNVYHRLYDNEAEFQMTFDNALRRLNEQSEELEKKKAGEMKEKLRRIDYKEEEPQMNFDDKLHRAKVDIEKLAKNMADDRDGNSGTRAVQMWNETRDKKRQAKKSARKESAIVPVPLPLRSNVKSEGSIVGRCVAANACDWGAWGAETPASESAQEKSYGAWGERPTAKAKKAESSAWW</sequence>
<feature type="coiled-coil region" evidence="1">
    <location>
        <begin position="20"/>
        <end position="47"/>
    </location>
</feature>
<dbReference type="AlphaFoldDB" id="E3Q280"/>
<dbReference type="OrthoDB" id="10563252at2759"/>
<name>E3Q280_COLGM</name>
<evidence type="ECO:0000313" key="3">
    <source>
        <dbReference type="EMBL" id="EFQ25181.1"/>
    </source>
</evidence>
<dbReference type="Proteomes" id="UP000008782">
    <property type="component" value="Unassembled WGS sequence"/>
</dbReference>
<protein>
    <submittedName>
        <fullName evidence="3">Uncharacterized protein</fullName>
    </submittedName>
</protein>
<reference evidence="4" key="1">
    <citation type="journal article" date="2012" name="Nat. Genet.">
        <title>Lifestyle transitions in plant pathogenic Colletotrichum fungi deciphered by genome and transcriptome analyses.</title>
        <authorList>
            <person name="O'Connell R.J."/>
            <person name="Thon M.R."/>
            <person name="Hacquard S."/>
            <person name="Amyotte S.G."/>
            <person name="Kleemann J."/>
            <person name="Torres M.F."/>
            <person name="Damm U."/>
            <person name="Buiate E.A."/>
            <person name="Epstein L."/>
            <person name="Alkan N."/>
            <person name="Altmueller J."/>
            <person name="Alvarado-Balderrama L."/>
            <person name="Bauser C.A."/>
            <person name="Becker C."/>
            <person name="Birren B.W."/>
            <person name="Chen Z."/>
            <person name="Choi J."/>
            <person name="Crouch J.A."/>
            <person name="Duvick J.P."/>
            <person name="Farman M.A."/>
            <person name="Gan P."/>
            <person name="Heiman D."/>
            <person name="Henrissat B."/>
            <person name="Howard R.J."/>
            <person name="Kabbage M."/>
            <person name="Koch C."/>
            <person name="Kracher B."/>
            <person name="Kubo Y."/>
            <person name="Law A.D."/>
            <person name="Lebrun M.-H."/>
            <person name="Lee Y.-H."/>
            <person name="Miyara I."/>
            <person name="Moore N."/>
            <person name="Neumann U."/>
            <person name="Nordstroem K."/>
            <person name="Panaccione D.G."/>
            <person name="Panstruga R."/>
            <person name="Place M."/>
            <person name="Proctor R.H."/>
            <person name="Prusky D."/>
            <person name="Rech G."/>
            <person name="Reinhardt R."/>
            <person name="Rollins J.A."/>
            <person name="Rounsley S."/>
            <person name="Schardl C.L."/>
            <person name="Schwartz D.C."/>
            <person name="Shenoy N."/>
            <person name="Shirasu K."/>
            <person name="Sikhakolli U.R."/>
            <person name="Stueber K."/>
            <person name="Sukno S.A."/>
            <person name="Sweigard J.A."/>
            <person name="Takano Y."/>
            <person name="Takahara H."/>
            <person name="Trail F."/>
            <person name="van der Does H.C."/>
            <person name="Voll L.M."/>
            <person name="Will I."/>
            <person name="Young S."/>
            <person name="Zeng Q."/>
            <person name="Zhang J."/>
            <person name="Zhou S."/>
            <person name="Dickman M.B."/>
            <person name="Schulze-Lefert P."/>
            <person name="Ver Loren van Themaat E."/>
            <person name="Ma L.-J."/>
            <person name="Vaillancourt L.J."/>
        </authorList>
    </citation>
    <scope>NUCLEOTIDE SEQUENCE [LARGE SCALE GENOMIC DNA]</scope>
    <source>
        <strain evidence="4">M1.001 / M2 / FGSC 10212</strain>
    </source>
</reference>
<keyword evidence="4" id="KW-1185">Reference proteome</keyword>
<organism evidence="4">
    <name type="scientific">Colletotrichum graminicola (strain M1.001 / M2 / FGSC 10212)</name>
    <name type="common">Maize anthracnose fungus</name>
    <name type="synonym">Glomerella graminicola</name>
    <dbReference type="NCBI Taxonomy" id="645133"/>
    <lineage>
        <taxon>Eukaryota</taxon>
        <taxon>Fungi</taxon>
        <taxon>Dikarya</taxon>
        <taxon>Ascomycota</taxon>
        <taxon>Pezizomycotina</taxon>
        <taxon>Sordariomycetes</taxon>
        <taxon>Hypocreomycetidae</taxon>
        <taxon>Glomerellales</taxon>
        <taxon>Glomerellaceae</taxon>
        <taxon>Colletotrichum</taxon>
        <taxon>Colletotrichum graminicola species complex</taxon>
    </lineage>
</organism>
<gene>
    <name evidence="3" type="ORF">GLRG_00325</name>
</gene>
<keyword evidence="1" id="KW-0175">Coiled coil</keyword>
<dbReference type="RefSeq" id="XP_008089201.1">
    <property type="nucleotide sequence ID" value="XM_008091010.1"/>
</dbReference>
<proteinExistence type="predicted"/>
<dbReference type="GeneID" id="24405690"/>
<evidence type="ECO:0000256" key="2">
    <source>
        <dbReference type="SAM" id="MobiDB-lite"/>
    </source>
</evidence>